<comment type="caution">
    <text evidence="6">The sequence shown here is derived from an EMBL/GenBank/DDBJ whole genome shotgun (WGS) entry which is preliminary data.</text>
</comment>
<feature type="domain" description="Cyclic nucleotide-binding" evidence="4">
    <location>
        <begin position="15"/>
        <end position="98"/>
    </location>
</feature>
<dbReference type="SUPFAM" id="SSF51206">
    <property type="entry name" value="cAMP-binding domain-like"/>
    <property type="match status" value="1"/>
</dbReference>
<dbReference type="PROSITE" id="PS51063">
    <property type="entry name" value="HTH_CRP_2"/>
    <property type="match status" value="1"/>
</dbReference>
<dbReference type="Pfam" id="PF00027">
    <property type="entry name" value="cNMP_binding"/>
    <property type="match status" value="1"/>
</dbReference>
<dbReference type="AlphaFoldDB" id="A0A0P6YA63"/>
<evidence type="ECO:0008006" key="8">
    <source>
        <dbReference type="Google" id="ProtNLM"/>
    </source>
</evidence>
<evidence type="ECO:0000256" key="1">
    <source>
        <dbReference type="ARBA" id="ARBA00023015"/>
    </source>
</evidence>
<dbReference type="CDD" id="cd00038">
    <property type="entry name" value="CAP_ED"/>
    <property type="match status" value="1"/>
</dbReference>
<dbReference type="PRINTS" id="PR00034">
    <property type="entry name" value="HTHCRP"/>
</dbReference>
<keyword evidence="2" id="KW-0238">DNA-binding</keyword>
<keyword evidence="3" id="KW-0804">Transcription</keyword>
<dbReference type="SMART" id="SM00419">
    <property type="entry name" value="HTH_CRP"/>
    <property type="match status" value="1"/>
</dbReference>
<dbReference type="PANTHER" id="PTHR24567:SF28">
    <property type="entry name" value="LISTERIOLYSIN REGULATORY PROTEIN"/>
    <property type="match status" value="1"/>
</dbReference>
<dbReference type="Proteomes" id="UP000050501">
    <property type="component" value="Unassembled WGS sequence"/>
</dbReference>
<name>A0A0P6YA63_9CHLR</name>
<evidence type="ECO:0000256" key="3">
    <source>
        <dbReference type="ARBA" id="ARBA00023163"/>
    </source>
</evidence>
<evidence type="ECO:0000259" key="5">
    <source>
        <dbReference type="PROSITE" id="PS51063"/>
    </source>
</evidence>
<proteinExistence type="predicted"/>
<evidence type="ECO:0000313" key="6">
    <source>
        <dbReference type="EMBL" id="KPL90079.1"/>
    </source>
</evidence>
<dbReference type="InterPro" id="IPR014710">
    <property type="entry name" value="RmlC-like_jellyroll"/>
</dbReference>
<dbReference type="PROSITE" id="PS50042">
    <property type="entry name" value="CNMP_BINDING_3"/>
    <property type="match status" value="1"/>
</dbReference>
<dbReference type="GO" id="GO:0003700">
    <property type="term" value="F:DNA-binding transcription factor activity"/>
    <property type="evidence" value="ECO:0007669"/>
    <property type="project" value="TreeGrafter"/>
</dbReference>
<dbReference type="InterPro" id="IPR000595">
    <property type="entry name" value="cNMP-bd_dom"/>
</dbReference>
<dbReference type="InterPro" id="IPR050397">
    <property type="entry name" value="Env_Response_Regulators"/>
</dbReference>
<sequence>MTDLPLSDILQKTALFSGLEPAALQAVQLAAHTCQSAAGSYFFLQGDPAERVFLLTRGRVKLTQMNPDGSQVLLRAVGPGTLFGAVALAQGELYPVSAESAEDSGGVYWGAASLQELVLRHPQMALNAMSLMAERVQEFQQRFRELATERVERRLARALLRLASQTGRKVAEGVLIDLPLTRQDLAEMTGTTLFTVSRILNQWETRGLVTLGRERVIVRFPHGLVAVAEDLLPPQTSQP</sequence>
<gene>
    <name evidence="6" type="ORF">ADN01_02700</name>
</gene>
<dbReference type="RefSeq" id="WP_062416709.1">
    <property type="nucleotide sequence ID" value="NZ_DF967974.1"/>
</dbReference>
<evidence type="ECO:0000259" key="4">
    <source>
        <dbReference type="PROSITE" id="PS50042"/>
    </source>
</evidence>
<dbReference type="InterPro" id="IPR018490">
    <property type="entry name" value="cNMP-bd_dom_sf"/>
</dbReference>
<dbReference type="GO" id="GO:0005829">
    <property type="term" value="C:cytosol"/>
    <property type="evidence" value="ECO:0007669"/>
    <property type="project" value="TreeGrafter"/>
</dbReference>
<keyword evidence="1" id="KW-0805">Transcription regulation</keyword>
<dbReference type="InterPro" id="IPR036388">
    <property type="entry name" value="WH-like_DNA-bd_sf"/>
</dbReference>
<dbReference type="Pfam" id="PF13545">
    <property type="entry name" value="HTH_Crp_2"/>
    <property type="match status" value="1"/>
</dbReference>
<dbReference type="Gene3D" id="1.10.10.10">
    <property type="entry name" value="Winged helix-like DNA-binding domain superfamily/Winged helix DNA-binding domain"/>
    <property type="match status" value="1"/>
</dbReference>
<accession>A0A0P6YA63</accession>
<dbReference type="EMBL" id="LGCM01000013">
    <property type="protein sequence ID" value="KPL90079.1"/>
    <property type="molecule type" value="Genomic_DNA"/>
</dbReference>
<dbReference type="OrthoDB" id="156829at2"/>
<evidence type="ECO:0000313" key="7">
    <source>
        <dbReference type="Proteomes" id="UP000050501"/>
    </source>
</evidence>
<dbReference type="InterPro" id="IPR036390">
    <property type="entry name" value="WH_DNA-bd_sf"/>
</dbReference>
<dbReference type="GO" id="GO:0003677">
    <property type="term" value="F:DNA binding"/>
    <property type="evidence" value="ECO:0007669"/>
    <property type="project" value="UniProtKB-KW"/>
</dbReference>
<evidence type="ECO:0000256" key="2">
    <source>
        <dbReference type="ARBA" id="ARBA00023125"/>
    </source>
</evidence>
<dbReference type="STRING" id="229921.ADN01_02700"/>
<dbReference type="SUPFAM" id="SSF46785">
    <property type="entry name" value="Winged helix' DNA-binding domain"/>
    <property type="match status" value="1"/>
</dbReference>
<dbReference type="PANTHER" id="PTHR24567">
    <property type="entry name" value="CRP FAMILY TRANSCRIPTIONAL REGULATORY PROTEIN"/>
    <property type="match status" value="1"/>
</dbReference>
<organism evidence="6 7">
    <name type="scientific">Levilinea saccharolytica</name>
    <dbReference type="NCBI Taxonomy" id="229921"/>
    <lineage>
        <taxon>Bacteria</taxon>
        <taxon>Bacillati</taxon>
        <taxon>Chloroflexota</taxon>
        <taxon>Anaerolineae</taxon>
        <taxon>Anaerolineales</taxon>
        <taxon>Anaerolineaceae</taxon>
        <taxon>Levilinea</taxon>
    </lineage>
</organism>
<feature type="domain" description="HTH crp-type" evidence="5">
    <location>
        <begin position="149"/>
        <end position="222"/>
    </location>
</feature>
<reference evidence="6 7" key="1">
    <citation type="submission" date="2015-07" db="EMBL/GenBank/DDBJ databases">
        <title>Genome sequence of Levilinea saccharolytica DSM 16555.</title>
        <authorList>
            <person name="Hemp J."/>
            <person name="Ward L.M."/>
            <person name="Pace L.A."/>
            <person name="Fischer W.W."/>
        </authorList>
    </citation>
    <scope>NUCLEOTIDE SEQUENCE [LARGE SCALE GENOMIC DNA]</scope>
    <source>
        <strain evidence="6 7">KIBI-1</strain>
    </source>
</reference>
<protein>
    <recommendedName>
        <fullName evidence="8">Crp/Fnr family transcriptional regulator</fullName>
    </recommendedName>
</protein>
<dbReference type="InterPro" id="IPR012318">
    <property type="entry name" value="HTH_CRP"/>
</dbReference>
<dbReference type="Gene3D" id="2.60.120.10">
    <property type="entry name" value="Jelly Rolls"/>
    <property type="match status" value="1"/>
</dbReference>
<keyword evidence="7" id="KW-1185">Reference proteome</keyword>
<dbReference type="SMART" id="SM00100">
    <property type="entry name" value="cNMP"/>
    <property type="match status" value="1"/>
</dbReference>